<accession>A0A0P9GP25</accession>
<dbReference type="InterPro" id="IPR033659">
    <property type="entry name" value="Ferrochelatase_N"/>
</dbReference>
<comment type="subcellular location">
    <subcellularLocation>
        <location evidence="7 8">Cytoplasm</location>
    </subcellularLocation>
</comment>
<dbReference type="CDD" id="cd03411">
    <property type="entry name" value="Ferrochelatase_N"/>
    <property type="match status" value="1"/>
</dbReference>
<dbReference type="OrthoDB" id="9776380at2"/>
<evidence type="ECO:0000256" key="7">
    <source>
        <dbReference type="HAMAP-Rule" id="MF_00323"/>
    </source>
</evidence>
<dbReference type="PANTHER" id="PTHR11108">
    <property type="entry name" value="FERROCHELATASE"/>
    <property type="match status" value="1"/>
</dbReference>
<dbReference type="EC" id="4.99.1.9" evidence="7"/>
<keyword evidence="7 8" id="KW-0963">Cytoplasm</keyword>
<feature type="binding site" evidence="7">
    <location>
        <begin position="50"/>
        <end position="51"/>
    </location>
    <ligand>
        <name>Fe-coproporphyrin III</name>
        <dbReference type="ChEBI" id="CHEBI:68438"/>
    </ligand>
</feature>
<dbReference type="PANTHER" id="PTHR11108:SF1">
    <property type="entry name" value="FERROCHELATASE, MITOCHONDRIAL"/>
    <property type="match status" value="1"/>
</dbReference>
<comment type="similarity">
    <text evidence="7 8">Belongs to the ferrochelatase family.</text>
</comment>
<protein>
    <recommendedName>
        <fullName evidence="7">Coproporphyrin III ferrochelatase</fullName>
        <ecNumber evidence="7">4.99.1.9</ecNumber>
    </recommendedName>
</protein>
<dbReference type="InterPro" id="IPR019772">
    <property type="entry name" value="Ferrochelatase_AS"/>
</dbReference>
<dbReference type="AlphaFoldDB" id="A0A0P9GP25"/>
<feature type="binding site" evidence="7">
    <location>
        <position position="34"/>
    </location>
    <ligand>
        <name>Fe-coproporphyrin III</name>
        <dbReference type="ChEBI" id="CHEBI:68438"/>
    </ligand>
</feature>
<evidence type="ECO:0000313" key="9">
    <source>
        <dbReference type="EMBL" id="KPV42335.1"/>
    </source>
</evidence>
<dbReference type="GO" id="GO:0046872">
    <property type="term" value="F:metal ion binding"/>
    <property type="evidence" value="ECO:0007669"/>
    <property type="project" value="UniProtKB-UniRule"/>
</dbReference>
<evidence type="ECO:0000256" key="5">
    <source>
        <dbReference type="ARBA" id="ARBA00023244"/>
    </source>
</evidence>
<keyword evidence="3 7" id="KW-0350">Heme biosynthesis</keyword>
<evidence type="ECO:0000313" key="10">
    <source>
        <dbReference type="Proteomes" id="UP000050482"/>
    </source>
</evidence>
<feature type="binding site" evidence="7">
    <location>
        <position position="184"/>
    </location>
    <ligand>
        <name>Fe(2+)</name>
        <dbReference type="ChEBI" id="CHEBI:29033"/>
    </ligand>
</feature>
<feature type="binding site" evidence="7">
    <location>
        <position position="58"/>
    </location>
    <ligand>
        <name>Fe-coproporphyrin III</name>
        <dbReference type="ChEBI" id="CHEBI:68438"/>
    </ligand>
</feature>
<dbReference type="SUPFAM" id="SSF53800">
    <property type="entry name" value="Chelatase"/>
    <property type="match status" value="1"/>
</dbReference>
<keyword evidence="10" id="KW-1185">Reference proteome</keyword>
<reference evidence="9 10" key="1">
    <citation type="submission" date="2015-09" db="EMBL/GenBank/DDBJ databases">
        <title>Draft genome sequence of Alicyclobacillus ferrooxydans DSM 22381.</title>
        <authorList>
            <person name="Hemp J."/>
        </authorList>
    </citation>
    <scope>NUCLEOTIDE SEQUENCE [LARGE SCALE GENOMIC DNA]</scope>
    <source>
        <strain evidence="9 10">TC-34</strain>
    </source>
</reference>
<dbReference type="GO" id="GO:0006783">
    <property type="term" value="P:heme biosynthetic process"/>
    <property type="evidence" value="ECO:0007669"/>
    <property type="project" value="UniProtKB-UniRule"/>
</dbReference>
<evidence type="ECO:0000256" key="8">
    <source>
        <dbReference type="RuleBase" id="RU000607"/>
    </source>
</evidence>
<feature type="binding site" evidence="7">
    <location>
        <position position="264"/>
    </location>
    <ligand>
        <name>Fe(2+)</name>
        <dbReference type="ChEBI" id="CHEBI:29033"/>
    </ligand>
</feature>
<dbReference type="CDD" id="cd00419">
    <property type="entry name" value="Ferrochelatase_C"/>
    <property type="match status" value="1"/>
</dbReference>
<feature type="binding site" evidence="7">
    <location>
        <position position="128"/>
    </location>
    <ligand>
        <name>Fe-coproporphyrin III</name>
        <dbReference type="ChEBI" id="CHEBI:68438"/>
    </ligand>
</feature>
<dbReference type="UniPathway" id="UPA00252"/>
<comment type="function">
    <text evidence="7 8">Involved in coproporphyrin-dependent heme b biosynthesis. Catalyzes the insertion of ferrous iron into coproporphyrin III to form Fe-coproporphyrin III.</text>
</comment>
<dbReference type="NCBIfam" id="TIGR00109">
    <property type="entry name" value="hemH"/>
    <property type="match status" value="1"/>
</dbReference>
<evidence type="ECO:0000256" key="4">
    <source>
        <dbReference type="ARBA" id="ARBA00023239"/>
    </source>
</evidence>
<keyword evidence="2 7" id="KW-0408">Iron</keyword>
<name>A0A0P9GP25_9BACL</name>
<dbReference type="GO" id="GO:0004325">
    <property type="term" value="F:ferrochelatase activity"/>
    <property type="evidence" value="ECO:0007669"/>
    <property type="project" value="UniProtKB-UniRule"/>
</dbReference>
<dbReference type="GO" id="GO:0005737">
    <property type="term" value="C:cytoplasm"/>
    <property type="evidence" value="ECO:0007669"/>
    <property type="project" value="UniProtKB-SubCell"/>
</dbReference>
<dbReference type="InterPro" id="IPR001015">
    <property type="entry name" value="Ferrochelatase"/>
</dbReference>
<gene>
    <name evidence="7" type="primary">cpfC</name>
    <name evidence="9" type="ORF">AN477_18770</name>
</gene>
<evidence type="ECO:0000256" key="1">
    <source>
        <dbReference type="ARBA" id="ARBA00004744"/>
    </source>
</evidence>
<dbReference type="Pfam" id="PF00762">
    <property type="entry name" value="Ferrochelatase"/>
    <property type="match status" value="1"/>
</dbReference>
<evidence type="ECO:0000256" key="2">
    <source>
        <dbReference type="ARBA" id="ARBA00023004"/>
    </source>
</evidence>
<dbReference type="Gene3D" id="3.40.50.1400">
    <property type="match status" value="2"/>
</dbReference>
<dbReference type="HAMAP" id="MF_00323">
    <property type="entry name" value="Ferrochelatase"/>
    <property type="match status" value="1"/>
</dbReference>
<dbReference type="STRING" id="471514.AN477_18770"/>
<evidence type="ECO:0000256" key="3">
    <source>
        <dbReference type="ARBA" id="ARBA00023133"/>
    </source>
</evidence>
<dbReference type="Proteomes" id="UP000050482">
    <property type="component" value="Unassembled WGS sequence"/>
</dbReference>
<comment type="pathway">
    <text evidence="1 7 8">Porphyrin-containing compound metabolism; protoheme biosynthesis.</text>
</comment>
<keyword evidence="5 7" id="KW-0627">Porphyrin biosynthesis</keyword>
<evidence type="ECO:0000256" key="6">
    <source>
        <dbReference type="ARBA" id="ARBA00024536"/>
    </source>
</evidence>
<comment type="catalytic activity">
    <reaction evidence="6">
        <text>Fe-coproporphyrin III + 2 H(+) = coproporphyrin III + Fe(2+)</text>
        <dbReference type="Rhea" id="RHEA:49572"/>
        <dbReference type="ChEBI" id="CHEBI:15378"/>
        <dbReference type="ChEBI" id="CHEBI:29033"/>
        <dbReference type="ChEBI" id="CHEBI:68438"/>
        <dbReference type="ChEBI" id="CHEBI:131725"/>
        <dbReference type="EC" id="4.99.1.9"/>
    </reaction>
    <physiologicalReaction direction="right-to-left" evidence="6">
        <dbReference type="Rhea" id="RHEA:49574"/>
    </physiologicalReaction>
</comment>
<dbReference type="RefSeq" id="WP_054970707.1">
    <property type="nucleotide sequence ID" value="NZ_LJCO01000079.1"/>
</dbReference>
<feature type="binding site" description="axial binding residue" evidence="7">
    <location>
        <position position="17"/>
    </location>
    <ligand>
        <name>Fe-coproporphyrin III</name>
        <dbReference type="ChEBI" id="CHEBI:68438"/>
    </ligand>
    <ligandPart>
        <name>Fe</name>
        <dbReference type="ChEBI" id="CHEBI:18248"/>
    </ligandPart>
</feature>
<dbReference type="EMBL" id="LJCO01000079">
    <property type="protein sequence ID" value="KPV42335.1"/>
    <property type="molecule type" value="Genomic_DNA"/>
</dbReference>
<organism evidence="9 10">
    <name type="scientific">Alicyclobacillus ferrooxydans</name>
    <dbReference type="NCBI Taxonomy" id="471514"/>
    <lineage>
        <taxon>Bacteria</taxon>
        <taxon>Bacillati</taxon>
        <taxon>Bacillota</taxon>
        <taxon>Bacilli</taxon>
        <taxon>Bacillales</taxon>
        <taxon>Alicyclobacillaceae</taxon>
        <taxon>Alicyclobacillus</taxon>
    </lineage>
</organism>
<comment type="caution">
    <text evidence="9">The sequence shown here is derived from an EMBL/GenBank/DDBJ whole genome shotgun (WGS) entry which is preliminary data.</text>
</comment>
<dbReference type="InterPro" id="IPR033644">
    <property type="entry name" value="Ferrochelatase_C"/>
</dbReference>
<keyword evidence="4 7" id="KW-0456">Lyase</keyword>
<proteinExistence type="inferred from homology"/>
<keyword evidence="7" id="KW-0479">Metal-binding</keyword>
<dbReference type="PATRIC" id="fig|471514.4.peg.4686"/>
<dbReference type="PROSITE" id="PS00534">
    <property type="entry name" value="FERROCHELATASE"/>
    <property type="match status" value="1"/>
</dbReference>
<sequence>MQTPLQTPPIGVLVMAYGTPRSLEEVEAYYTHIRRGRAPSPELLQNLIDRYQAIGGVSPLNEITRAQAEGIEERLNKSNQGSFKVYLGMKHNAPFIADAVADMAQDGVSHAVTLVLAPHYSTMSVANYQKAANEKATELGHPDFVHVDSWHLEPKFIELLSDRVAEALKLFPSKDAVRVLFTAHSLPERILQVGDPYPTQLRETGDAVAAALGLTNYSFGWQSAGRTEEKWLGPDVLDVLRELHEAGENDVVICPTGFVSDHLEVLYDVDIECQGLAKSLGMHLERTASLNADPRFLDLLSDVVLNRAKDIPGIGQ</sequence>